<organism evidence="2 3">
    <name type="scientific">Legionella maioricensis</name>
    <dbReference type="NCBI Taxonomy" id="2896528"/>
    <lineage>
        <taxon>Bacteria</taxon>
        <taxon>Pseudomonadati</taxon>
        <taxon>Pseudomonadota</taxon>
        <taxon>Gammaproteobacteria</taxon>
        <taxon>Legionellales</taxon>
        <taxon>Legionellaceae</taxon>
        <taxon>Legionella</taxon>
    </lineage>
</organism>
<comment type="caution">
    <text evidence="2">The sequence shown here is derived from an EMBL/GenBank/DDBJ whole genome shotgun (WGS) entry which is preliminary data.</text>
</comment>
<feature type="transmembrane region" description="Helical" evidence="1">
    <location>
        <begin position="147"/>
        <end position="166"/>
    </location>
</feature>
<feature type="transmembrane region" description="Helical" evidence="1">
    <location>
        <begin position="78"/>
        <end position="95"/>
    </location>
</feature>
<sequence length="167" mass="18968">MSNNFYYDNKYIALGIIGSLIILYGYGQDYPQTYYIFGSFALLATAIHYKLLYFVALEIILAAGHLAILLGVGRYTQMALPVFLCLQLLIFYLMVGKENSIFLLIGIVGIALHSLGFAYNDQWIFFSGSLFIAIYAYHIAYKGRYPAYVWAILNTLFALLALYKIFL</sequence>
<name>A0A9X2ICM4_9GAMM</name>
<gene>
    <name evidence="2" type="ORF">LOX96_15870</name>
</gene>
<feature type="transmembrane region" description="Helical" evidence="1">
    <location>
        <begin position="123"/>
        <end position="141"/>
    </location>
</feature>
<evidence type="ECO:0008006" key="4">
    <source>
        <dbReference type="Google" id="ProtNLM"/>
    </source>
</evidence>
<reference evidence="2" key="1">
    <citation type="submission" date="2021-11" db="EMBL/GenBank/DDBJ databases">
        <title>Legionella maioricencis sp. nov., a new species isolated from hot water samples in Mallorca.</title>
        <authorList>
            <person name="Crespi S."/>
            <person name="Drasar V."/>
            <person name="Salva-Serra F."/>
            <person name="Jaen-Luchoro D."/>
            <person name="Pineiro-Iglesias B."/>
            <person name="Aliaga F."/>
            <person name="Fernandez-Juarez V."/>
            <person name="Coll G."/>
            <person name="Moore E.R.B."/>
            <person name="Bennasar-Figueras A."/>
        </authorList>
    </citation>
    <scope>NUCLEOTIDE SEQUENCE</scope>
    <source>
        <strain evidence="2">HCPI-6</strain>
    </source>
</reference>
<keyword evidence="1" id="KW-1133">Transmembrane helix</keyword>
<proteinExistence type="predicted"/>
<dbReference type="RefSeq" id="WP_250424386.1">
    <property type="nucleotide sequence ID" value="NZ_JAJKBJ010000030.1"/>
</dbReference>
<keyword evidence="1" id="KW-0812">Transmembrane</keyword>
<dbReference type="EMBL" id="JAJKBJ010000030">
    <property type="protein sequence ID" value="MCL9685580.1"/>
    <property type="molecule type" value="Genomic_DNA"/>
</dbReference>
<accession>A0A9X2ICM4</accession>
<dbReference type="Proteomes" id="UP001139721">
    <property type="component" value="Unassembled WGS sequence"/>
</dbReference>
<keyword evidence="3" id="KW-1185">Reference proteome</keyword>
<feature type="transmembrane region" description="Helical" evidence="1">
    <location>
        <begin position="101"/>
        <end position="118"/>
    </location>
</feature>
<protein>
    <recommendedName>
        <fullName evidence="4">Transmembrane protein</fullName>
    </recommendedName>
</protein>
<dbReference type="AlphaFoldDB" id="A0A9X2ICM4"/>
<evidence type="ECO:0000313" key="3">
    <source>
        <dbReference type="Proteomes" id="UP001139721"/>
    </source>
</evidence>
<evidence type="ECO:0000256" key="1">
    <source>
        <dbReference type="SAM" id="Phobius"/>
    </source>
</evidence>
<keyword evidence="1" id="KW-0472">Membrane</keyword>
<evidence type="ECO:0000313" key="2">
    <source>
        <dbReference type="EMBL" id="MCL9685580.1"/>
    </source>
</evidence>